<dbReference type="Gene3D" id="3.30.1150.10">
    <property type="match status" value="1"/>
</dbReference>
<dbReference type="GO" id="GO:0015031">
    <property type="term" value="P:protein transport"/>
    <property type="evidence" value="ECO:0007669"/>
    <property type="project" value="UniProtKB-KW"/>
</dbReference>
<accession>A0A4S1X0J5</accession>
<dbReference type="PROSITE" id="PS52015">
    <property type="entry name" value="TONB_CTD"/>
    <property type="match status" value="1"/>
</dbReference>
<evidence type="ECO:0000256" key="7">
    <source>
        <dbReference type="ARBA" id="ARBA00022927"/>
    </source>
</evidence>
<evidence type="ECO:0000256" key="6">
    <source>
        <dbReference type="ARBA" id="ARBA00022692"/>
    </source>
</evidence>
<feature type="domain" description="TonB C-terminal" evidence="11">
    <location>
        <begin position="85"/>
        <end position="181"/>
    </location>
</feature>
<evidence type="ECO:0000256" key="4">
    <source>
        <dbReference type="ARBA" id="ARBA00022475"/>
    </source>
</evidence>
<evidence type="ECO:0000256" key="3">
    <source>
        <dbReference type="ARBA" id="ARBA00022448"/>
    </source>
</evidence>
<evidence type="ECO:0000256" key="8">
    <source>
        <dbReference type="ARBA" id="ARBA00022989"/>
    </source>
</evidence>
<dbReference type="Pfam" id="PF03544">
    <property type="entry name" value="TonB_C"/>
    <property type="match status" value="1"/>
</dbReference>
<keyword evidence="9" id="KW-0472">Membrane</keyword>
<proteinExistence type="inferred from homology"/>
<evidence type="ECO:0000256" key="9">
    <source>
        <dbReference type="ARBA" id="ARBA00023136"/>
    </source>
</evidence>
<evidence type="ECO:0000313" key="12">
    <source>
        <dbReference type="EMBL" id="TGX48755.1"/>
    </source>
</evidence>
<evidence type="ECO:0000256" key="10">
    <source>
        <dbReference type="SAM" id="MobiDB-lite"/>
    </source>
</evidence>
<evidence type="ECO:0000256" key="1">
    <source>
        <dbReference type="ARBA" id="ARBA00004383"/>
    </source>
</evidence>
<dbReference type="SUPFAM" id="SSF74653">
    <property type="entry name" value="TolA/TonB C-terminal domain"/>
    <property type="match status" value="1"/>
</dbReference>
<dbReference type="GO" id="GO:0031992">
    <property type="term" value="F:energy transducer activity"/>
    <property type="evidence" value="ECO:0007669"/>
    <property type="project" value="TreeGrafter"/>
</dbReference>
<keyword evidence="3" id="KW-0813">Transport</keyword>
<dbReference type="GO" id="GO:0098797">
    <property type="term" value="C:plasma membrane protein complex"/>
    <property type="evidence" value="ECO:0007669"/>
    <property type="project" value="TreeGrafter"/>
</dbReference>
<dbReference type="GO" id="GO:0055085">
    <property type="term" value="P:transmembrane transport"/>
    <property type="evidence" value="ECO:0007669"/>
    <property type="project" value="InterPro"/>
</dbReference>
<dbReference type="Proteomes" id="UP000306147">
    <property type="component" value="Unassembled WGS sequence"/>
</dbReference>
<dbReference type="PANTHER" id="PTHR33446:SF2">
    <property type="entry name" value="PROTEIN TONB"/>
    <property type="match status" value="1"/>
</dbReference>
<keyword evidence="7" id="KW-0653">Protein transport</keyword>
<organism evidence="12 13">
    <name type="scientific">Sphingomonas gei</name>
    <dbReference type="NCBI Taxonomy" id="1395960"/>
    <lineage>
        <taxon>Bacteria</taxon>
        <taxon>Pseudomonadati</taxon>
        <taxon>Pseudomonadota</taxon>
        <taxon>Alphaproteobacteria</taxon>
        <taxon>Sphingomonadales</taxon>
        <taxon>Sphingomonadaceae</taxon>
        <taxon>Sphingomonas</taxon>
    </lineage>
</organism>
<protein>
    <submittedName>
        <fullName evidence="12">Energy transducer TonB</fullName>
    </submittedName>
</protein>
<dbReference type="EMBL" id="SRXT01000010">
    <property type="protein sequence ID" value="TGX48755.1"/>
    <property type="molecule type" value="Genomic_DNA"/>
</dbReference>
<comment type="caution">
    <text evidence="12">The sequence shown here is derived from an EMBL/GenBank/DDBJ whole genome shotgun (WGS) entry which is preliminary data.</text>
</comment>
<comment type="subcellular location">
    <subcellularLocation>
        <location evidence="1">Cell inner membrane</location>
        <topology evidence="1">Single-pass membrane protein</topology>
        <orientation evidence="1">Periplasmic side</orientation>
    </subcellularLocation>
</comment>
<evidence type="ECO:0000313" key="13">
    <source>
        <dbReference type="Proteomes" id="UP000306147"/>
    </source>
</evidence>
<feature type="region of interest" description="Disordered" evidence="10">
    <location>
        <begin position="17"/>
        <end position="38"/>
    </location>
</feature>
<evidence type="ECO:0000256" key="5">
    <source>
        <dbReference type="ARBA" id="ARBA00022519"/>
    </source>
</evidence>
<reference evidence="12 13" key="1">
    <citation type="submission" date="2019-04" db="EMBL/GenBank/DDBJ databases">
        <title>Sphingomonas psychrotolerans sp. nov., isolated from soil in the Tianshan Mountains, Xinjiang, China.</title>
        <authorList>
            <person name="Luo Y."/>
            <person name="Sheng H."/>
        </authorList>
    </citation>
    <scope>NUCLEOTIDE SEQUENCE [LARGE SCALE GENOMIC DNA]</scope>
    <source>
        <strain evidence="12 13">ZFGT-11</strain>
    </source>
</reference>
<keyword evidence="5" id="KW-0997">Cell inner membrane</keyword>
<evidence type="ECO:0000256" key="2">
    <source>
        <dbReference type="ARBA" id="ARBA00006555"/>
    </source>
</evidence>
<keyword evidence="13" id="KW-1185">Reference proteome</keyword>
<keyword evidence="6" id="KW-0812">Transmembrane</keyword>
<name>A0A4S1X0J5_9SPHN</name>
<gene>
    <name evidence="12" type="ORF">E5A73_20725</name>
</gene>
<sequence>MRSPLVVELIPLGPAEGALHNPIRSERPRTPAAAPLEGRRRAAQPVRLIAFVAPPSKSAGEGIAVATSSETAGYRGGPSPSDFSDYQRRLYQALAAVSRYPAEARRLSLSGVTRLAFKIDRPGKVLDSWIQDSSGSELLDNAALEALERAQPLPPIPASLPSRMDFVIEIDLSVMQRNASWSAGPK</sequence>
<dbReference type="NCBIfam" id="TIGR01352">
    <property type="entry name" value="tonB_Cterm"/>
    <property type="match status" value="1"/>
</dbReference>
<keyword evidence="8" id="KW-1133">Transmembrane helix</keyword>
<comment type="similarity">
    <text evidence="2">Belongs to the TonB family.</text>
</comment>
<dbReference type="OrthoDB" id="7586060at2"/>
<dbReference type="InterPro" id="IPR037682">
    <property type="entry name" value="TonB_C"/>
</dbReference>
<keyword evidence="4" id="KW-1003">Cell membrane</keyword>
<dbReference type="InterPro" id="IPR006260">
    <property type="entry name" value="TonB/TolA_C"/>
</dbReference>
<evidence type="ECO:0000259" key="11">
    <source>
        <dbReference type="PROSITE" id="PS52015"/>
    </source>
</evidence>
<dbReference type="InterPro" id="IPR051045">
    <property type="entry name" value="TonB-dependent_transducer"/>
</dbReference>
<dbReference type="PANTHER" id="PTHR33446">
    <property type="entry name" value="PROTEIN TONB-RELATED"/>
    <property type="match status" value="1"/>
</dbReference>
<dbReference type="AlphaFoldDB" id="A0A4S1X0J5"/>